<keyword evidence="4" id="KW-0175">Coiled coil</keyword>
<feature type="coiled-coil region" evidence="4">
    <location>
        <begin position="276"/>
        <end position="303"/>
    </location>
</feature>
<dbReference type="InterPro" id="IPR048256">
    <property type="entry name" value="Tektin-like"/>
</dbReference>
<evidence type="ECO:0000313" key="6">
    <source>
        <dbReference type="Proteomes" id="UP000287033"/>
    </source>
</evidence>
<comment type="caution">
    <text evidence="5">The sequence shown here is derived from an EMBL/GenBank/DDBJ whole genome shotgun (WGS) entry which is preliminary data.</text>
</comment>
<evidence type="ECO:0000256" key="1">
    <source>
        <dbReference type="ARBA" id="ARBA00007209"/>
    </source>
</evidence>
<keyword evidence="6" id="KW-1185">Reference proteome</keyword>
<dbReference type="PRINTS" id="PR00511">
    <property type="entry name" value="TEKTIN"/>
</dbReference>
<proteinExistence type="inferred from homology"/>
<dbReference type="OMA" id="FDHRGKM"/>
<gene>
    <name evidence="5" type="ORF">chiPu_0006178</name>
</gene>
<evidence type="ECO:0000313" key="5">
    <source>
        <dbReference type="EMBL" id="GCC27752.1"/>
    </source>
</evidence>
<feature type="coiled-coil region" evidence="4">
    <location>
        <begin position="89"/>
        <end position="154"/>
    </location>
</feature>
<evidence type="ECO:0000256" key="3">
    <source>
        <dbReference type="RuleBase" id="RU367040"/>
    </source>
</evidence>
<keyword evidence="3" id="KW-0966">Cell projection</keyword>
<keyword evidence="2" id="KW-0963">Cytoplasm</keyword>
<dbReference type="STRING" id="137246.A0A401SBI3"/>
<evidence type="ECO:0000256" key="4">
    <source>
        <dbReference type="SAM" id="Coils"/>
    </source>
</evidence>
<dbReference type="GO" id="GO:0015630">
    <property type="term" value="C:microtubule cytoskeleton"/>
    <property type="evidence" value="ECO:0007669"/>
    <property type="project" value="UniProtKB-UniRule"/>
</dbReference>
<dbReference type="GO" id="GO:0060294">
    <property type="term" value="P:cilium movement involved in cell motility"/>
    <property type="evidence" value="ECO:0007669"/>
    <property type="project" value="UniProtKB-UniRule"/>
</dbReference>
<comment type="similarity">
    <text evidence="1 3">Belongs to the tektin family.</text>
</comment>
<dbReference type="Pfam" id="PF03148">
    <property type="entry name" value="Tektin"/>
    <property type="match status" value="1"/>
</dbReference>
<name>A0A401SBI3_CHIPU</name>
<reference evidence="5 6" key="1">
    <citation type="journal article" date="2018" name="Nat. Ecol. Evol.">
        <title>Shark genomes provide insights into elasmobranch evolution and the origin of vertebrates.</title>
        <authorList>
            <person name="Hara Y"/>
            <person name="Yamaguchi K"/>
            <person name="Onimaru K"/>
            <person name="Kadota M"/>
            <person name="Koyanagi M"/>
            <person name="Keeley SD"/>
            <person name="Tatsumi K"/>
            <person name="Tanaka K"/>
            <person name="Motone F"/>
            <person name="Kageyama Y"/>
            <person name="Nozu R"/>
            <person name="Adachi N"/>
            <person name="Nishimura O"/>
            <person name="Nakagawa R"/>
            <person name="Tanegashima C"/>
            <person name="Kiyatake I"/>
            <person name="Matsumoto R"/>
            <person name="Murakumo K"/>
            <person name="Nishida K"/>
            <person name="Terakita A"/>
            <person name="Kuratani S"/>
            <person name="Sato K"/>
            <person name="Hyodo S Kuraku.S."/>
        </authorList>
    </citation>
    <scope>NUCLEOTIDE SEQUENCE [LARGE SCALE GENOMIC DNA]</scope>
</reference>
<dbReference type="OrthoDB" id="440745at2759"/>
<keyword evidence="3" id="KW-0969">Cilium</keyword>
<dbReference type="InterPro" id="IPR000435">
    <property type="entry name" value="Tektins"/>
</dbReference>
<evidence type="ECO:0000256" key="2">
    <source>
        <dbReference type="ARBA" id="ARBA00022490"/>
    </source>
</evidence>
<organism evidence="5 6">
    <name type="scientific">Chiloscyllium punctatum</name>
    <name type="common">Brownbanded bambooshark</name>
    <name type="synonym">Hemiscyllium punctatum</name>
    <dbReference type="NCBI Taxonomy" id="137246"/>
    <lineage>
        <taxon>Eukaryota</taxon>
        <taxon>Metazoa</taxon>
        <taxon>Chordata</taxon>
        <taxon>Craniata</taxon>
        <taxon>Vertebrata</taxon>
        <taxon>Chondrichthyes</taxon>
        <taxon>Elasmobranchii</taxon>
        <taxon>Galeomorphii</taxon>
        <taxon>Galeoidea</taxon>
        <taxon>Orectolobiformes</taxon>
        <taxon>Hemiscylliidae</taxon>
        <taxon>Chiloscyllium</taxon>
    </lineage>
</organism>
<accession>A0A401SBI3</accession>
<dbReference type="PANTHER" id="PTHR19960:SF7">
    <property type="entry name" value="TEKTIN"/>
    <property type="match status" value="1"/>
</dbReference>
<dbReference type="EMBL" id="BEZZ01000175">
    <property type="protein sequence ID" value="GCC27752.1"/>
    <property type="molecule type" value="Genomic_DNA"/>
</dbReference>
<sequence>MATLSLKAAQRYSVPDWFSNNNQISTNSERQRYMSHQIRQEGRALRNETNNQTKWDQEDNSTRLAERMDEVERWKDVLENTLCDINVEIDALTKSKEEAERALEAKNLNLDVVIENLTLREGRQDIDLVTDQVHEQLLKEVEVIEGSKKALQQKITEAFEQLCLLMEARQQLIFDISNKKEALKIDEVALSLNNNSPNISFKPNPLRIPPGSTTKQQWDMFSRYNKDRAEAEMKASTSLREAISATIKYTDNEIEAQRVATDFAFRKRIHEFEQALSELKWQEKNILEDIADLEEDIRRLEADLRAKAAPLKVAHTRLETRTYRPNVDLTRDEAQYGLVDEVHQLEGTIDALKQKLAQSQDALTSLQKQLARIQEDIGFKTHSLCLDKHSMDVRAKLTTPPEKYVSKTDSFPRTPNRQLSEIKCRQLELL</sequence>
<comment type="subcellular location">
    <subcellularLocation>
        <location evidence="3">Cytoplasm</location>
        <location evidence="3">Cytoskeleton</location>
        <location evidence="3">Cilium axoneme</location>
    </subcellularLocation>
</comment>
<dbReference type="Proteomes" id="UP000287033">
    <property type="component" value="Unassembled WGS sequence"/>
</dbReference>
<dbReference type="GO" id="GO:0005930">
    <property type="term" value="C:axoneme"/>
    <property type="evidence" value="ECO:0007669"/>
    <property type="project" value="UniProtKB-SubCell"/>
</dbReference>
<feature type="coiled-coil region" evidence="4">
    <location>
        <begin position="342"/>
        <end position="376"/>
    </location>
</feature>
<dbReference type="GO" id="GO:0005634">
    <property type="term" value="C:nucleus"/>
    <property type="evidence" value="ECO:0007669"/>
    <property type="project" value="TreeGrafter"/>
</dbReference>
<protein>
    <recommendedName>
        <fullName evidence="3">Tektin</fullName>
    </recommendedName>
</protein>
<keyword evidence="3" id="KW-0282">Flagellum</keyword>
<dbReference type="AlphaFoldDB" id="A0A401SBI3"/>
<dbReference type="PANTHER" id="PTHR19960">
    <property type="entry name" value="TEKTIN"/>
    <property type="match status" value="1"/>
</dbReference>
<dbReference type="GO" id="GO:0060271">
    <property type="term" value="P:cilium assembly"/>
    <property type="evidence" value="ECO:0007669"/>
    <property type="project" value="UniProtKB-UniRule"/>
</dbReference>